<dbReference type="EMBL" id="HACM01004829">
    <property type="protein sequence ID" value="CRZ05271.1"/>
    <property type="molecule type" value="Transcribed_RNA"/>
</dbReference>
<sequence length="129" mass="15387">DHDQITEFLSTTKIHSDARFISEELFEQLRPMSVVAHWNESDVPWFLLEKRFARLHYRYRYFEILAIAWSNASTRPFACQFEDGQSLANRCVNRTTDKKVCFFGDSQTRILYNSIVELLEPENQVQYDR</sequence>
<reference evidence="1" key="1">
    <citation type="submission" date="2015-04" db="EMBL/GenBank/DDBJ databases">
        <title>The genome sequence of the plant pathogenic Rhizarian Plasmodiophora brassicae reveals insights in its biotrophic life cycle and the origin of chitin synthesis.</title>
        <authorList>
            <person name="Schwelm A."/>
            <person name="Fogelqvist J."/>
            <person name="Knaust A."/>
            <person name="Julke S."/>
            <person name="Lilja T."/>
            <person name="Dhandapani V."/>
            <person name="Bonilla-Rosso G."/>
            <person name="Karlsson M."/>
            <person name="Shevchenko A."/>
            <person name="Choi S.R."/>
            <person name="Kim H.G."/>
            <person name="Park J.Y."/>
            <person name="Lim Y.P."/>
            <person name="Ludwig-Muller J."/>
            <person name="Dixelius C."/>
        </authorList>
    </citation>
    <scope>NUCLEOTIDE SEQUENCE</scope>
    <source>
        <tissue evidence="1">Potato root galls</tissue>
    </source>
</reference>
<dbReference type="AlphaFoldDB" id="A0A0H5QTN8"/>
<organism evidence="1">
    <name type="scientific">Spongospora subterranea</name>
    <dbReference type="NCBI Taxonomy" id="70186"/>
    <lineage>
        <taxon>Eukaryota</taxon>
        <taxon>Sar</taxon>
        <taxon>Rhizaria</taxon>
        <taxon>Endomyxa</taxon>
        <taxon>Phytomyxea</taxon>
        <taxon>Plasmodiophorida</taxon>
        <taxon>Plasmodiophoridae</taxon>
        <taxon>Spongospora</taxon>
    </lineage>
</organism>
<feature type="non-terminal residue" evidence="1">
    <location>
        <position position="1"/>
    </location>
</feature>
<evidence type="ECO:0000313" key="1">
    <source>
        <dbReference type="EMBL" id="CRZ05270.1"/>
    </source>
</evidence>
<accession>A0A0H5QTN8</accession>
<name>A0A0H5QTN8_9EUKA</name>
<dbReference type="EMBL" id="HACM01004828">
    <property type="protein sequence ID" value="CRZ05270.1"/>
    <property type="molecule type" value="Transcribed_RNA"/>
</dbReference>
<protein>
    <submittedName>
        <fullName evidence="1">Uncharacterized protein</fullName>
    </submittedName>
</protein>
<proteinExistence type="predicted"/>